<dbReference type="AlphaFoldDB" id="A0A645AUB1"/>
<dbReference type="EMBL" id="VSSQ01015887">
    <property type="protein sequence ID" value="MPM56700.1"/>
    <property type="molecule type" value="Genomic_DNA"/>
</dbReference>
<name>A0A645AUB1_9ZZZZ</name>
<sequence>MFFNKINGITGHCISKDCNGITIPFGVFIPEITSKRNIHICRDNKLYRNFVYKDM</sequence>
<organism evidence="1">
    <name type="scientific">bioreactor metagenome</name>
    <dbReference type="NCBI Taxonomy" id="1076179"/>
    <lineage>
        <taxon>unclassified sequences</taxon>
        <taxon>metagenomes</taxon>
        <taxon>ecological metagenomes</taxon>
    </lineage>
</organism>
<evidence type="ECO:0000313" key="1">
    <source>
        <dbReference type="EMBL" id="MPM56700.1"/>
    </source>
</evidence>
<accession>A0A645AUB1</accession>
<protein>
    <submittedName>
        <fullName evidence="1">Uncharacterized protein</fullName>
    </submittedName>
</protein>
<reference evidence="1" key="1">
    <citation type="submission" date="2019-08" db="EMBL/GenBank/DDBJ databases">
        <authorList>
            <person name="Kucharzyk K."/>
            <person name="Murdoch R.W."/>
            <person name="Higgins S."/>
            <person name="Loffler F."/>
        </authorList>
    </citation>
    <scope>NUCLEOTIDE SEQUENCE</scope>
</reference>
<proteinExistence type="predicted"/>
<comment type="caution">
    <text evidence="1">The sequence shown here is derived from an EMBL/GenBank/DDBJ whole genome shotgun (WGS) entry which is preliminary data.</text>
</comment>
<gene>
    <name evidence="1" type="ORF">SDC9_103509</name>
</gene>